<proteinExistence type="predicted"/>
<sequence>MGQARPLRAIRLTHICWVNPYKKVEEMTFKPDQSRLFEDTTIQGQASEDIMGKRKLKHEGQFAPGNIPWNRGGTRKAKARAPTYVRVTEKELRLLADIARKGNLIQIKKAIIREARRPVILRPKKSTSSEMALQDDSEEGPDDVVGYRIWKATTAVRACAKAQREHDTREPTCHELVRASALEEKKMGLATSETQVRLHLVISSAILECHEKRWTRP</sequence>
<name>A0A8J9YVG6_BRALA</name>
<gene>
    <name evidence="1" type="primary">Hypp6739</name>
    <name evidence="1" type="ORF">BLAG_LOCUS5758</name>
</gene>
<accession>A0A8J9YVG6</accession>
<reference evidence="1" key="1">
    <citation type="submission" date="2022-01" db="EMBL/GenBank/DDBJ databases">
        <authorList>
            <person name="Braso-Vives M."/>
        </authorList>
    </citation>
    <scope>NUCLEOTIDE SEQUENCE</scope>
</reference>
<dbReference type="Proteomes" id="UP000838412">
    <property type="component" value="Chromosome 12"/>
</dbReference>
<evidence type="ECO:0000313" key="1">
    <source>
        <dbReference type="EMBL" id="CAH1242467.1"/>
    </source>
</evidence>
<dbReference type="OrthoDB" id="10075058at2759"/>
<dbReference type="AlphaFoldDB" id="A0A8J9YVG6"/>
<dbReference type="EMBL" id="OV696697">
    <property type="protein sequence ID" value="CAH1242467.1"/>
    <property type="molecule type" value="Genomic_DNA"/>
</dbReference>
<evidence type="ECO:0000313" key="2">
    <source>
        <dbReference type="Proteomes" id="UP000838412"/>
    </source>
</evidence>
<keyword evidence="2" id="KW-1185">Reference proteome</keyword>
<organism evidence="1 2">
    <name type="scientific">Branchiostoma lanceolatum</name>
    <name type="common">Common lancelet</name>
    <name type="synonym">Amphioxus lanceolatum</name>
    <dbReference type="NCBI Taxonomy" id="7740"/>
    <lineage>
        <taxon>Eukaryota</taxon>
        <taxon>Metazoa</taxon>
        <taxon>Chordata</taxon>
        <taxon>Cephalochordata</taxon>
        <taxon>Leptocardii</taxon>
        <taxon>Amphioxiformes</taxon>
        <taxon>Branchiostomatidae</taxon>
        <taxon>Branchiostoma</taxon>
    </lineage>
</organism>
<protein>
    <submittedName>
        <fullName evidence="1">Hypp6739 protein</fullName>
    </submittedName>
</protein>